<evidence type="ECO:0000256" key="2">
    <source>
        <dbReference type="SAM" id="Phobius"/>
    </source>
</evidence>
<evidence type="ECO:0000256" key="1">
    <source>
        <dbReference type="SAM" id="MobiDB-lite"/>
    </source>
</evidence>
<feature type="domain" description="PiggyBac transposable element-derived protein" evidence="3">
    <location>
        <begin position="240"/>
        <end position="467"/>
    </location>
</feature>
<dbReference type="AlphaFoldDB" id="A0AAW1N815"/>
<protein>
    <submittedName>
        <fullName evidence="4">Transposase IS4</fullName>
    </submittedName>
</protein>
<name>A0AAW1N815_POPJA</name>
<dbReference type="Pfam" id="PF13843">
    <property type="entry name" value="DDE_Tnp_1_7"/>
    <property type="match status" value="1"/>
</dbReference>
<dbReference type="InterPro" id="IPR029526">
    <property type="entry name" value="PGBD"/>
</dbReference>
<proteinExistence type="predicted"/>
<organism evidence="4 5">
    <name type="scientific">Popillia japonica</name>
    <name type="common">Japanese beetle</name>
    <dbReference type="NCBI Taxonomy" id="7064"/>
    <lineage>
        <taxon>Eukaryota</taxon>
        <taxon>Metazoa</taxon>
        <taxon>Ecdysozoa</taxon>
        <taxon>Arthropoda</taxon>
        <taxon>Hexapoda</taxon>
        <taxon>Insecta</taxon>
        <taxon>Pterygota</taxon>
        <taxon>Neoptera</taxon>
        <taxon>Endopterygota</taxon>
        <taxon>Coleoptera</taxon>
        <taxon>Polyphaga</taxon>
        <taxon>Scarabaeiformia</taxon>
        <taxon>Scarabaeidae</taxon>
        <taxon>Rutelinae</taxon>
        <taxon>Popillia</taxon>
    </lineage>
</organism>
<evidence type="ECO:0000259" key="3">
    <source>
        <dbReference type="Pfam" id="PF13843"/>
    </source>
</evidence>
<dbReference type="EMBL" id="JASPKY010000007">
    <property type="protein sequence ID" value="KAK9754487.1"/>
    <property type="molecule type" value="Genomic_DNA"/>
</dbReference>
<reference evidence="4 5" key="1">
    <citation type="journal article" date="2024" name="BMC Genomics">
        <title>De novo assembly and annotation of Popillia japonica's genome with initial clues to its potential as an invasive pest.</title>
        <authorList>
            <person name="Cucini C."/>
            <person name="Boschi S."/>
            <person name="Funari R."/>
            <person name="Cardaioli E."/>
            <person name="Iannotti N."/>
            <person name="Marturano G."/>
            <person name="Paoli F."/>
            <person name="Bruttini M."/>
            <person name="Carapelli A."/>
            <person name="Frati F."/>
            <person name="Nardi F."/>
        </authorList>
    </citation>
    <scope>NUCLEOTIDE SEQUENCE [LARGE SCALE GENOMIC DNA]</scope>
    <source>
        <strain evidence="4">DMR45628</strain>
    </source>
</reference>
<feature type="transmembrane region" description="Helical" evidence="2">
    <location>
        <begin position="53"/>
        <end position="73"/>
    </location>
</feature>
<evidence type="ECO:0000313" key="4">
    <source>
        <dbReference type="EMBL" id="KAK9754487.1"/>
    </source>
</evidence>
<keyword evidence="2" id="KW-0472">Membrane</keyword>
<keyword evidence="2" id="KW-0812">Transmembrane</keyword>
<gene>
    <name evidence="4" type="ORF">QE152_g1196</name>
</gene>
<keyword evidence="5" id="KW-1185">Reference proteome</keyword>
<accession>A0AAW1N815</accession>
<comment type="caution">
    <text evidence="4">The sequence shown here is derived from an EMBL/GenBank/DDBJ whole genome shotgun (WGS) entry which is preliminary data.</text>
</comment>
<keyword evidence="2" id="KW-1133">Transmembrane helix</keyword>
<dbReference type="PANTHER" id="PTHR46599:SF3">
    <property type="entry name" value="PIGGYBAC TRANSPOSABLE ELEMENT-DERIVED PROTEIN 4"/>
    <property type="match status" value="1"/>
</dbReference>
<dbReference type="Proteomes" id="UP001458880">
    <property type="component" value="Unassembled WGS sequence"/>
</dbReference>
<dbReference type="PANTHER" id="PTHR46599">
    <property type="entry name" value="PIGGYBAC TRANSPOSABLE ELEMENT-DERIVED PROTEIN 4"/>
    <property type="match status" value="1"/>
</dbReference>
<evidence type="ECO:0000313" key="5">
    <source>
        <dbReference type="Proteomes" id="UP001458880"/>
    </source>
</evidence>
<feature type="region of interest" description="Disordered" evidence="1">
    <location>
        <begin position="142"/>
        <end position="179"/>
    </location>
</feature>
<sequence length="472" mass="54738">MTQLLSHGGPPPEADDSTVGSCAIQYIMNQYSSGFREDNCILRRIAPAFVRITVYYVGLLLAYKYVFLLYWFYGRVYDFSVMGDEISGPFLLYWFYGRVYDFSVMGDEISGPSRPKRRLTDYEKKRPLTLAQQEALLYLSESDEEPFVGSESEYELDDTSSSEEEEDVEDIPPVDQRRTNTNLENQVEIPSWGDDPNFKDLPFLGKPGLKINLESDEPMDFFSLFLTDDLLENIVTETNRCLHFSKNPERGDLGYGDRLSKIRWLQDFFNQRIDEIYYPNKNLSLDESMVLWRGRLIFRQYIKNKKHKFGVKLYILSEPNGLVLKARMLYTGAEKDMQGELGHSANVVISLVKKYFENGHSLFNSANVVISLVKKYFENGHSLFTDNYYNSVSLCKELLLRKTYVTGTLRQNRKGNSREVTSKKLKKGEVTMKYSSGVRFGKWRDKREVLFISTEFDGELANGENRRGEQKR</sequence>
<feature type="compositionally biased region" description="Acidic residues" evidence="1">
    <location>
        <begin position="142"/>
        <end position="172"/>
    </location>
</feature>